<dbReference type="InterPro" id="IPR003423">
    <property type="entry name" value="OMP_efflux"/>
</dbReference>
<dbReference type="Proteomes" id="UP000562395">
    <property type="component" value="Unassembled WGS sequence"/>
</dbReference>
<feature type="chain" id="PRO_5031591957" evidence="2">
    <location>
        <begin position="23"/>
        <end position="456"/>
    </location>
</feature>
<keyword evidence="2" id="KW-0472">Membrane</keyword>
<dbReference type="RefSeq" id="WP_183613245.1">
    <property type="nucleotide sequence ID" value="NZ_JACICY010000005.1"/>
</dbReference>
<organism evidence="3 4">
    <name type="scientific">Novosphingobium hassiacum</name>
    <dbReference type="NCBI Taxonomy" id="173676"/>
    <lineage>
        <taxon>Bacteria</taxon>
        <taxon>Pseudomonadati</taxon>
        <taxon>Pseudomonadota</taxon>
        <taxon>Alphaproteobacteria</taxon>
        <taxon>Sphingomonadales</taxon>
        <taxon>Sphingomonadaceae</taxon>
        <taxon>Novosphingobium</taxon>
    </lineage>
</organism>
<gene>
    <name evidence="3" type="ORF">GGQ88_002255</name>
</gene>
<accession>A0A7W5ZXK5</accession>
<sequence length="456" mass="48751">MRRIGLPLLSLSLLVGCAPALAPIPAASTVAPPMAWRTSLEGRAEIEPQWWNAFGDPALAWIVAAARANNPDIAIASARVREARGQERASRSLLVPTLDGSTGVSEARSLNAFGTASRSLGVQPVFQAAYEVDLFGRNRAQVDAASANTAATQAAREAAALAVTATAVSGYITLLTLDRRLETLRETLGARAEALKIARDRAEVGYTSQLELRQAQAEYRAAQQQIPAVEASIARQENALSQLIGETPRALARGGNFAGLQTPAIPAVFPSELTRRRPDIAQAEFNLAASDARMRAARAQFLPQLRLAASAGAVLSSQLDDPVGIWSLGGSILAPFFSGGRLEGQFDAATAQRDQAAFAYQRTVLTAFREVEDQLVLIDRLGEQERALVAQREAVADALRHATNRYRAGYSPYLEQIDAQRALLSVELAILQVRSDRLTAHVALYQALGGAPESEA</sequence>
<dbReference type="Gene3D" id="2.20.200.10">
    <property type="entry name" value="Outer membrane efflux proteins (OEP)"/>
    <property type="match status" value="1"/>
</dbReference>
<dbReference type="SUPFAM" id="SSF56954">
    <property type="entry name" value="Outer membrane efflux proteins (OEP)"/>
    <property type="match status" value="1"/>
</dbReference>
<dbReference type="Pfam" id="PF02321">
    <property type="entry name" value="OEP"/>
    <property type="match status" value="2"/>
</dbReference>
<name>A0A7W5ZXK5_9SPHN</name>
<reference evidence="3 4" key="1">
    <citation type="submission" date="2020-08" db="EMBL/GenBank/DDBJ databases">
        <title>Genomic Encyclopedia of Type Strains, Phase IV (KMG-IV): sequencing the most valuable type-strain genomes for metagenomic binning, comparative biology and taxonomic classification.</title>
        <authorList>
            <person name="Goeker M."/>
        </authorList>
    </citation>
    <scope>NUCLEOTIDE SEQUENCE [LARGE SCALE GENOMIC DNA]</scope>
    <source>
        <strain evidence="3 4">DSM 14552</strain>
    </source>
</reference>
<dbReference type="PROSITE" id="PS51257">
    <property type="entry name" value="PROKAR_LIPOPROTEIN"/>
    <property type="match status" value="1"/>
</dbReference>
<dbReference type="PANTHER" id="PTHR30203:SF33">
    <property type="entry name" value="BLR4455 PROTEIN"/>
    <property type="match status" value="1"/>
</dbReference>
<comment type="similarity">
    <text evidence="1 2">Belongs to the outer membrane factor (OMF) (TC 1.B.17) family.</text>
</comment>
<keyword evidence="4" id="KW-1185">Reference proteome</keyword>
<dbReference type="Gene3D" id="1.20.1600.10">
    <property type="entry name" value="Outer membrane efflux proteins (OEP)"/>
    <property type="match status" value="1"/>
</dbReference>
<protein>
    <submittedName>
        <fullName evidence="3">NodT family efflux transporter outer membrane factor (OMF) lipoprotein</fullName>
    </submittedName>
</protein>
<evidence type="ECO:0000313" key="4">
    <source>
        <dbReference type="Proteomes" id="UP000562395"/>
    </source>
</evidence>
<keyword evidence="2" id="KW-0732">Signal</keyword>
<feature type="signal peptide" evidence="2">
    <location>
        <begin position="1"/>
        <end position="22"/>
    </location>
</feature>
<keyword evidence="2" id="KW-0812">Transmembrane</keyword>
<dbReference type="AlphaFoldDB" id="A0A7W5ZXK5"/>
<dbReference type="PANTHER" id="PTHR30203">
    <property type="entry name" value="OUTER MEMBRANE CATION EFFLUX PROTEIN"/>
    <property type="match status" value="1"/>
</dbReference>
<dbReference type="GO" id="GO:0015562">
    <property type="term" value="F:efflux transmembrane transporter activity"/>
    <property type="evidence" value="ECO:0007669"/>
    <property type="project" value="InterPro"/>
</dbReference>
<dbReference type="EMBL" id="JACICY010000005">
    <property type="protein sequence ID" value="MBB3860983.1"/>
    <property type="molecule type" value="Genomic_DNA"/>
</dbReference>
<comment type="subcellular location">
    <subcellularLocation>
        <location evidence="2">Cell membrane</location>
        <topology evidence="2">Lipid-anchor</topology>
    </subcellularLocation>
</comment>
<dbReference type="GO" id="GO:0005886">
    <property type="term" value="C:plasma membrane"/>
    <property type="evidence" value="ECO:0007669"/>
    <property type="project" value="UniProtKB-SubCell"/>
</dbReference>
<evidence type="ECO:0000256" key="2">
    <source>
        <dbReference type="RuleBase" id="RU362097"/>
    </source>
</evidence>
<comment type="caution">
    <text evidence="3">The sequence shown here is derived from an EMBL/GenBank/DDBJ whole genome shotgun (WGS) entry which is preliminary data.</text>
</comment>
<proteinExistence type="inferred from homology"/>
<dbReference type="InterPro" id="IPR010131">
    <property type="entry name" value="MdtP/NodT-like"/>
</dbReference>
<keyword evidence="2" id="KW-1134">Transmembrane beta strand</keyword>
<evidence type="ECO:0000313" key="3">
    <source>
        <dbReference type="EMBL" id="MBB3860983.1"/>
    </source>
</evidence>
<evidence type="ECO:0000256" key="1">
    <source>
        <dbReference type="ARBA" id="ARBA00007613"/>
    </source>
</evidence>
<keyword evidence="2" id="KW-0564">Palmitate</keyword>
<dbReference type="NCBIfam" id="TIGR01845">
    <property type="entry name" value="outer_NodT"/>
    <property type="match status" value="1"/>
</dbReference>
<keyword evidence="2 3" id="KW-0449">Lipoprotein</keyword>